<dbReference type="EMBL" id="CM007378">
    <property type="protein sequence ID" value="OIV93182.1"/>
    <property type="molecule type" value="Genomic_DNA"/>
</dbReference>
<accession>A0A4P1QRZ7</accession>
<evidence type="ECO:0000313" key="5">
    <source>
        <dbReference type="EMBL" id="OIV93182.1"/>
    </source>
</evidence>
<evidence type="ECO:0000256" key="1">
    <source>
        <dbReference type="SAM" id="MobiDB-lite"/>
    </source>
</evidence>
<feature type="domain" description="Shikimate dehydrogenase substrate binding N-terminal" evidence="3">
    <location>
        <begin position="311"/>
        <end position="362"/>
    </location>
</feature>
<organism evidence="5 6">
    <name type="scientific">Lupinus angustifolius</name>
    <name type="common">Narrow-leaved blue lupine</name>
    <dbReference type="NCBI Taxonomy" id="3871"/>
    <lineage>
        <taxon>Eukaryota</taxon>
        <taxon>Viridiplantae</taxon>
        <taxon>Streptophyta</taxon>
        <taxon>Embryophyta</taxon>
        <taxon>Tracheophyta</taxon>
        <taxon>Spermatophyta</taxon>
        <taxon>Magnoliopsida</taxon>
        <taxon>eudicotyledons</taxon>
        <taxon>Gunneridae</taxon>
        <taxon>Pentapetalae</taxon>
        <taxon>rosids</taxon>
        <taxon>fabids</taxon>
        <taxon>Fabales</taxon>
        <taxon>Fabaceae</taxon>
        <taxon>Papilionoideae</taxon>
        <taxon>50 kb inversion clade</taxon>
        <taxon>genistoids sensu lato</taxon>
        <taxon>core genistoids</taxon>
        <taxon>Genisteae</taxon>
        <taxon>Lupinus</taxon>
    </lineage>
</organism>
<dbReference type="GO" id="GO:0003855">
    <property type="term" value="F:3-dehydroquinate dehydratase activity"/>
    <property type="evidence" value="ECO:0007669"/>
    <property type="project" value="InterPro"/>
</dbReference>
<dbReference type="Pfam" id="PF08501">
    <property type="entry name" value="Shikimate_dh_N"/>
    <property type="match status" value="1"/>
</dbReference>
<dbReference type="SUPFAM" id="SSF51735">
    <property type="entry name" value="NAD(P)-binding Rossmann-fold domains"/>
    <property type="match status" value="1"/>
</dbReference>
<dbReference type="InterPro" id="IPR013785">
    <property type="entry name" value="Aldolase_TIM"/>
</dbReference>
<dbReference type="PANTHER" id="PTHR21089">
    <property type="entry name" value="SHIKIMATE DEHYDROGENASE"/>
    <property type="match status" value="1"/>
</dbReference>
<dbReference type="UniPathway" id="UPA00053">
    <property type="reaction ID" value="UER00087"/>
</dbReference>
<protein>
    <recommendedName>
        <fullName evidence="7">Shikimate dehydrogenase</fullName>
    </recommendedName>
</protein>
<dbReference type="AlphaFoldDB" id="A0A4P1QRZ7"/>
<evidence type="ECO:0000313" key="6">
    <source>
        <dbReference type="Proteomes" id="UP000188354"/>
    </source>
</evidence>
<dbReference type="InterPro" id="IPR006151">
    <property type="entry name" value="Shikm_DH/Glu-tRNA_Rdtase"/>
</dbReference>
<dbReference type="Pfam" id="PF01487">
    <property type="entry name" value="DHquinase_I"/>
    <property type="match status" value="1"/>
</dbReference>
<feature type="domain" description="SDH C-terminal" evidence="4">
    <location>
        <begin position="538"/>
        <end position="566"/>
    </location>
</feature>
<dbReference type="CDD" id="cd00502">
    <property type="entry name" value="DHQase_I"/>
    <property type="match status" value="1"/>
</dbReference>
<dbReference type="Gene3D" id="3.40.50.10860">
    <property type="entry name" value="Leucine Dehydrogenase, chain A, domain 1"/>
    <property type="match status" value="1"/>
</dbReference>
<dbReference type="NCBIfam" id="TIGR01093">
    <property type="entry name" value="aroD"/>
    <property type="match status" value="1"/>
</dbReference>
<dbReference type="GO" id="GO:0004764">
    <property type="term" value="F:shikimate 3-dehydrogenase (NADP+) activity"/>
    <property type="evidence" value="ECO:0007669"/>
    <property type="project" value="InterPro"/>
</dbReference>
<proteinExistence type="inferred from homology"/>
<dbReference type="PANTHER" id="PTHR21089:SF1">
    <property type="entry name" value="BIFUNCTIONAL 3-DEHYDROQUINATE DEHYDRATASE_SHIKIMATE DEHYDROGENASE, CHLOROPLASTIC"/>
    <property type="match status" value="1"/>
</dbReference>
<feature type="region of interest" description="Disordered" evidence="1">
    <location>
        <begin position="52"/>
        <end position="72"/>
    </location>
</feature>
<dbReference type="Pfam" id="PF18317">
    <property type="entry name" value="SDH_C"/>
    <property type="match status" value="1"/>
</dbReference>
<dbReference type="InterPro" id="IPR046346">
    <property type="entry name" value="Aminoacid_DH-like_N_sf"/>
</dbReference>
<feature type="compositionally biased region" description="Polar residues" evidence="1">
    <location>
        <begin position="62"/>
        <end position="72"/>
    </location>
</feature>
<feature type="domain" description="Quinate/shikimate 5-dehydrogenase/glutamyl-tRNA reductase" evidence="2">
    <location>
        <begin position="417"/>
        <end position="489"/>
    </location>
</feature>
<sequence>MKFLRAPPQLCYPSTPHTKLFTQRINATFFNPTRRRHPPASITTPCRLVHQPASSLRHHTQEQITSPSSSGMRKNETLICVPIMGDSLDTMKIDINKAKLAGADLVEIRLDSLKTFNPSQDLNTLIKDRILPLLITYRPKWEGGMYDGDDNKRLDVLQLAMELGADYIDVELQVADQFFDSIRGKTVNKTKVIVSSHNYQHTPSVEDLGNLVARIQATGADIVKIATTAVEITDVARMFQIMAHSQVPFIGLVMGDRGLISRILCAKFGGYLTFGTLESGVVSAPGQPTIKDLLDLYNIRQVGPDTKVYGIIGKPVGHSKSPILFNEAFKSVGFDGVYVFLLVDDLANFLRTYSSTDFVGFSFVHKILEEPLTMQYAATLSRKMKIMELTIDYVGAISAIEDRLRDRHNGDGTAVSPLAGKVFVVIGAGGAGKALAYGAKEKGARVVIANRTYDRARELADVIGGDAIALADLDNYHPEDGMILANTTSIGMQPNVDETPISKHALKSYSLVFDAVYTPKMTRLLKEAEESGATIVTGLEMFLGQAYGQFENFSGTPAPKQLFKKIMENY</sequence>
<dbReference type="FunFam" id="3.40.50.720:FF:000172">
    <property type="entry name" value="Bifunctional 3-dehydroquinate dehydratase/shikimate dehydrogenase, chloroplastic"/>
    <property type="match status" value="1"/>
</dbReference>
<dbReference type="InterPro" id="IPR013708">
    <property type="entry name" value="Shikimate_DH-bd_N"/>
</dbReference>
<dbReference type="InterPro" id="IPR036291">
    <property type="entry name" value="NAD(P)-bd_dom_sf"/>
</dbReference>
<evidence type="ECO:0000259" key="3">
    <source>
        <dbReference type="Pfam" id="PF08501"/>
    </source>
</evidence>
<evidence type="ECO:0008006" key="7">
    <source>
        <dbReference type="Google" id="ProtNLM"/>
    </source>
</evidence>
<dbReference type="SUPFAM" id="SSF53223">
    <property type="entry name" value="Aminoacid dehydrogenase-like, N-terminal domain"/>
    <property type="match status" value="1"/>
</dbReference>
<dbReference type="HAMAP" id="MF_00214">
    <property type="entry name" value="AroD"/>
    <property type="match status" value="1"/>
</dbReference>
<name>A0A4P1QRZ7_LUPAN</name>
<dbReference type="InterPro" id="IPR022893">
    <property type="entry name" value="Shikimate_DH_fam"/>
</dbReference>
<dbReference type="InterPro" id="IPR041121">
    <property type="entry name" value="SDH_C"/>
</dbReference>
<dbReference type="Gene3D" id="3.40.50.720">
    <property type="entry name" value="NAD(P)-binding Rossmann-like Domain"/>
    <property type="match status" value="1"/>
</dbReference>
<dbReference type="InterPro" id="IPR001381">
    <property type="entry name" value="DHquinase_I"/>
</dbReference>
<dbReference type="Gramene" id="OIV93182">
    <property type="protein sequence ID" value="OIV93182"/>
    <property type="gene ID" value="TanjilG_20844"/>
</dbReference>
<gene>
    <name evidence="5" type="ORF">TanjilG_20844</name>
</gene>
<dbReference type="GO" id="GO:0019632">
    <property type="term" value="P:shikimate metabolic process"/>
    <property type="evidence" value="ECO:0007669"/>
    <property type="project" value="TreeGrafter"/>
</dbReference>
<dbReference type="Proteomes" id="UP000188354">
    <property type="component" value="Chromosome LG18"/>
</dbReference>
<dbReference type="Pfam" id="PF01488">
    <property type="entry name" value="Shikimate_DH"/>
    <property type="match status" value="1"/>
</dbReference>
<dbReference type="STRING" id="3871.A0A4P1QRZ7"/>
<dbReference type="GO" id="GO:0009423">
    <property type="term" value="P:chorismate biosynthetic process"/>
    <property type="evidence" value="ECO:0007669"/>
    <property type="project" value="UniProtKB-UniPathway"/>
</dbReference>
<dbReference type="CDD" id="cd01065">
    <property type="entry name" value="NAD_bind_Shikimate_DH"/>
    <property type="match status" value="1"/>
</dbReference>
<dbReference type="SUPFAM" id="SSF51569">
    <property type="entry name" value="Aldolase"/>
    <property type="match status" value="1"/>
</dbReference>
<evidence type="ECO:0000259" key="2">
    <source>
        <dbReference type="Pfam" id="PF01488"/>
    </source>
</evidence>
<keyword evidence="6" id="KW-1185">Reference proteome</keyword>
<dbReference type="FunFam" id="3.20.20.70:FF:000142">
    <property type="entry name" value="bifunctional 3-dehydroquinate dehydratase/shikimate dehydrogenase, chloroplastic"/>
    <property type="match status" value="1"/>
</dbReference>
<dbReference type="Gene3D" id="3.20.20.70">
    <property type="entry name" value="Aldolase class I"/>
    <property type="match status" value="1"/>
</dbReference>
<reference evidence="5 6" key="1">
    <citation type="journal article" date="2017" name="Plant Biotechnol. J.">
        <title>A comprehensive draft genome sequence for lupin (Lupinus angustifolius), an emerging health food: insights into plant-microbe interactions and legume evolution.</title>
        <authorList>
            <person name="Hane J.K."/>
            <person name="Ming Y."/>
            <person name="Kamphuis L.G."/>
            <person name="Nelson M.N."/>
            <person name="Garg G."/>
            <person name="Atkins C.A."/>
            <person name="Bayer P.E."/>
            <person name="Bravo A."/>
            <person name="Bringans S."/>
            <person name="Cannon S."/>
            <person name="Edwards D."/>
            <person name="Foley R."/>
            <person name="Gao L.L."/>
            <person name="Harrison M.J."/>
            <person name="Huang W."/>
            <person name="Hurgobin B."/>
            <person name="Li S."/>
            <person name="Liu C.W."/>
            <person name="McGrath A."/>
            <person name="Morahan G."/>
            <person name="Murray J."/>
            <person name="Weller J."/>
            <person name="Jian J."/>
            <person name="Singh K.B."/>
        </authorList>
    </citation>
    <scope>NUCLEOTIDE SEQUENCE [LARGE SCALE GENOMIC DNA]</scope>
    <source>
        <strain evidence="6">cv. Tanjil</strain>
        <tissue evidence="5">Whole plant</tissue>
    </source>
</reference>
<evidence type="ECO:0000259" key="4">
    <source>
        <dbReference type="Pfam" id="PF18317"/>
    </source>
</evidence>